<dbReference type="PANTHER" id="PTHR21581:SF6">
    <property type="entry name" value="TRAFFICKING PROTEIN PARTICLE COMPLEX SUBUNIT 12"/>
    <property type="match status" value="1"/>
</dbReference>
<evidence type="ECO:0000313" key="4">
    <source>
        <dbReference type="Proteomes" id="UP000756530"/>
    </source>
</evidence>
<organism evidence="3 4">
    <name type="scientific">Maritimibacter dapengensis</name>
    <dbReference type="NCBI Taxonomy" id="2836868"/>
    <lineage>
        <taxon>Bacteria</taxon>
        <taxon>Pseudomonadati</taxon>
        <taxon>Pseudomonadota</taxon>
        <taxon>Alphaproteobacteria</taxon>
        <taxon>Rhodobacterales</taxon>
        <taxon>Roseobacteraceae</taxon>
        <taxon>Maritimibacter</taxon>
    </lineage>
</organism>
<evidence type="ECO:0000313" key="3">
    <source>
        <dbReference type="EMBL" id="MBV7378818.1"/>
    </source>
</evidence>
<sequence>MRRCHVFSRIILALSAALIALPAVAFETQARSAYIKDLTTDTVLLEKNAEVPLPPASMSKLMTLNMLFEALEAGRVQLDTRFNVSQRAMDMGGSTMFLTTADQPTVEELIKGIIVLSGNDACVVVAEGLGGPNGNSEEAFALAMTDRARALGMENSTFANSSGWPHPDQRMSMEDLGILAERLIEHFPQYYHYFGMTEFPFDGRAPDNRFNRNPLLSLGLGADGLKTGHTTEAGYGLVGSAQQGGRRVVFVISGLNSEADRKSEASSIVNWSFRQFALRTPLKAGVVVTEIPVFLGSAETVALTPAKDVELLMPVASHDGVRGVVNWTGPVAAPVAAGQELATFTIMREGMDDTHVPLVAARAVGEAGFLPKFSVAAGKVFTMARDLAGIGEGTADADPEAAPQAVN</sequence>
<dbReference type="PANTHER" id="PTHR21581">
    <property type="entry name" value="D-ALANYL-D-ALANINE CARBOXYPEPTIDASE"/>
    <property type="match status" value="1"/>
</dbReference>
<dbReference type="SMART" id="SM00936">
    <property type="entry name" value="PBP5_C"/>
    <property type="match status" value="1"/>
</dbReference>
<accession>A0ABS6T0Q8</accession>
<dbReference type="Proteomes" id="UP000756530">
    <property type="component" value="Unassembled WGS sequence"/>
</dbReference>
<keyword evidence="3" id="KW-0378">Hydrolase</keyword>
<proteinExistence type="predicted"/>
<dbReference type="GO" id="GO:0004180">
    <property type="term" value="F:carboxypeptidase activity"/>
    <property type="evidence" value="ECO:0007669"/>
    <property type="project" value="UniProtKB-KW"/>
</dbReference>
<dbReference type="Pfam" id="PF00768">
    <property type="entry name" value="Peptidase_S11"/>
    <property type="match status" value="1"/>
</dbReference>
<name>A0ABS6T0Q8_9RHOB</name>
<feature type="chain" id="PRO_5045640753" evidence="1">
    <location>
        <begin position="26"/>
        <end position="407"/>
    </location>
</feature>
<feature type="domain" description="Peptidase S11 D-Ala-D-Ala carboxypeptidase A C-terminal" evidence="2">
    <location>
        <begin position="276"/>
        <end position="366"/>
    </location>
</feature>
<keyword evidence="3" id="KW-0121">Carboxypeptidase</keyword>
<gene>
    <name evidence="3" type="ORF">KJP28_07750</name>
</gene>
<feature type="signal peptide" evidence="1">
    <location>
        <begin position="1"/>
        <end position="25"/>
    </location>
</feature>
<protein>
    <submittedName>
        <fullName evidence="3">D-alanyl-D-alanine carboxypeptidase</fullName>
    </submittedName>
</protein>
<comment type="caution">
    <text evidence="3">The sequence shown here is derived from an EMBL/GenBank/DDBJ whole genome shotgun (WGS) entry which is preliminary data.</text>
</comment>
<evidence type="ECO:0000256" key="1">
    <source>
        <dbReference type="SAM" id="SignalP"/>
    </source>
</evidence>
<dbReference type="RefSeq" id="WP_218391993.1">
    <property type="nucleotide sequence ID" value="NZ_JAHUZE010000002.1"/>
</dbReference>
<dbReference type="InterPro" id="IPR001967">
    <property type="entry name" value="Peptidase_S11_N"/>
</dbReference>
<dbReference type="EMBL" id="JAHUZE010000002">
    <property type="protein sequence ID" value="MBV7378818.1"/>
    <property type="molecule type" value="Genomic_DNA"/>
</dbReference>
<keyword evidence="1" id="KW-0732">Signal</keyword>
<reference evidence="3 4" key="1">
    <citation type="submission" date="2021-05" db="EMBL/GenBank/DDBJ databases">
        <title>Culturable bacteria isolated from Daya Bay.</title>
        <authorList>
            <person name="Zheng W."/>
            <person name="Yu S."/>
            <person name="Huang Y."/>
        </authorList>
    </citation>
    <scope>NUCLEOTIDE SEQUENCE [LARGE SCALE GENOMIC DNA]</scope>
    <source>
        <strain evidence="3 4">DP4N28-5</strain>
    </source>
</reference>
<keyword evidence="4" id="KW-1185">Reference proteome</keyword>
<evidence type="ECO:0000259" key="2">
    <source>
        <dbReference type="SMART" id="SM00936"/>
    </source>
</evidence>
<keyword evidence="3" id="KW-0645">Protease</keyword>
<dbReference type="InterPro" id="IPR012907">
    <property type="entry name" value="Peptidase_S11_C"/>
</dbReference>
<dbReference type="Pfam" id="PF07943">
    <property type="entry name" value="PBP5_C"/>
    <property type="match status" value="1"/>
</dbReference>